<dbReference type="GO" id="GO:0004523">
    <property type="term" value="F:RNA-DNA hybrid ribonuclease activity"/>
    <property type="evidence" value="ECO:0007669"/>
    <property type="project" value="InterPro"/>
</dbReference>
<organism evidence="2 3">
    <name type="scientific">Brassica cretica</name>
    <name type="common">Mustard</name>
    <dbReference type="NCBI Taxonomy" id="69181"/>
    <lineage>
        <taxon>Eukaryota</taxon>
        <taxon>Viridiplantae</taxon>
        <taxon>Streptophyta</taxon>
        <taxon>Embryophyta</taxon>
        <taxon>Tracheophyta</taxon>
        <taxon>Spermatophyta</taxon>
        <taxon>Magnoliopsida</taxon>
        <taxon>eudicotyledons</taxon>
        <taxon>Gunneridae</taxon>
        <taxon>Pentapetalae</taxon>
        <taxon>rosids</taxon>
        <taxon>malvids</taxon>
        <taxon>Brassicales</taxon>
        <taxon>Brassicaceae</taxon>
        <taxon>Brassiceae</taxon>
        <taxon>Brassica</taxon>
    </lineage>
</organism>
<dbReference type="PANTHER" id="PTHR34146:SF3">
    <property type="entry name" value="POLYNUCLEOTIDYL TRANSFERASE, RIBONUCLEASE H-LIKE SUPERFAMILY PROTEIN"/>
    <property type="match status" value="1"/>
</dbReference>
<sequence length="372" mass="42639">MLVHELIDRHSKSWNVELLKNFTAPEDISLITSIRIIKSFKVDSFCCVYTKSGIYSVKAGYDEKCRLDNEQPAEACTEPSTTSLTQQTWVLAHLPLHPGEFPCSSIYINFDCILNRIHIRNGTEESLARTLWIIWFLWKARNANVFDNKDISSMEVIQSATSEAESLRLAQITPEVTEENGNIPTPELLYRPPQRPFCRFDASWKGDDARYGDRLVIENEDETTTFGSLASNRTLSPLHAEFGTLLWAMKSSLTLGHESMAFESDCLQLNPRADRLAKGARSVAFVFPMLTLRSQLGPSWYQDARSYNPDSHRLQLKKCREQHLITRQGIVLIQAGSLDKSYRSFSFVNGDYIRVTWKHHNDIVHLLERRDH</sequence>
<gene>
    <name evidence="2" type="ORF">F2Q68_00035685</name>
</gene>
<dbReference type="Proteomes" id="UP000712281">
    <property type="component" value="Unassembled WGS sequence"/>
</dbReference>
<proteinExistence type="predicted"/>
<dbReference type="PANTHER" id="PTHR34146">
    <property type="entry name" value="POLYNUCLEOTIDYL TRANSFERASE, RIBONUCLEASE H-LIKE SUPERFAMILY PROTEIN-RELATED"/>
    <property type="match status" value="1"/>
</dbReference>
<evidence type="ECO:0000313" key="2">
    <source>
        <dbReference type="EMBL" id="KAF2553853.1"/>
    </source>
</evidence>
<name>A0A8S9H716_BRACR</name>
<protein>
    <recommendedName>
        <fullName evidence="1">RNase H type-1 domain-containing protein</fullName>
    </recommendedName>
</protein>
<comment type="caution">
    <text evidence="2">The sequence shown here is derived from an EMBL/GenBank/DDBJ whole genome shotgun (WGS) entry which is preliminary data.</text>
</comment>
<dbReference type="GO" id="GO:0003676">
    <property type="term" value="F:nucleic acid binding"/>
    <property type="evidence" value="ECO:0007669"/>
    <property type="project" value="InterPro"/>
</dbReference>
<dbReference type="AlphaFoldDB" id="A0A8S9H716"/>
<evidence type="ECO:0000259" key="1">
    <source>
        <dbReference type="Pfam" id="PF13456"/>
    </source>
</evidence>
<accession>A0A8S9H716</accession>
<feature type="domain" description="RNase H type-1" evidence="1">
    <location>
        <begin position="200"/>
        <end position="270"/>
    </location>
</feature>
<reference evidence="2" key="1">
    <citation type="submission" date="2019-12" db="EMBL/GenBank/DDBJ databases">
        <title>Genome sequencing and annotation of Brassica cretica.</title>
        <authorList>
            <person name="Studholme D.J."/>
            <person name="Sarris P.F."/>
        </authorList>
    </citation>
    <scope>NUCLEOTIDE SEQUENCE</scope>
    <source>
        <strain evidence="2">PFS-001/15</strain>
        <tissue evidence="2">Leaf</tissue>
    </source>
</reference>
<evidence type="ECO:0000313" key="3">
    <source>
        <dbReference type="Proteomes" id="UP000712281"/>
    </source>
</evidence>
<dbReference type="Pfam" id="PF13456">
    <property type="entry name" value="RVT_3"/>
    <property type="match status" value="1"/>
</dbReference>
<dbReference type="EMBL" id="QGKW02001988">
    <property type="protein sequence ID" value="KAF2553853.1"/>
    <property type="molecule type" value="Genomic_DNA"/>
</dbReference>
<dbReference type="InterPro" id="IPR002156">
    <property type="entry name" value="RNaseH_domain"/>
</dbReference>